<feature type="transmembrane region" description="Helical" evidence="7">
    <location>
        <begin position="165"/>
        <end position="185"/>
    </location>
</feature>
<feature type="transmembrane region" description="Helical" evidence="7">
    <location>
        <begin position="263"/>
        <end position="288"/>
    </location>
</feature>
<proteinExistence type="predicted"/>
<feature type="transmembrane region" description="Helical" evidence="7">
    <location>
        <begin position="197"/>
        <end position="217"/>
    </location>
</feature>
<evidence type="ECO:0000313" key="9">
    <source>
        <dbReference type="EMBL" id="UYQ61320.1"/>
    </source>
</evidence>
<feature type="region of interest" description="Disordered" evidence="6">
    <location>
        <begin position="461"/>
        <end position="483"/>
    </location>
</feature>
<protein>
    <submittedName>
        <fullName evidence="9">MFS transporter</fullName>
    </submittedName>
</protein>
<dbReference type="PROSITE" id="PS50850">
    <property type="entry name" value="MFS"/>
    <property type="match status" value="1"/>
</dbReference>
<dbReference type="InterPro" id="IPR011701">
    <property type="entry name" value="MFS"/>
</dbReference>
<dbReference type="EMBL" id="CP107567">
    <property type="protein sequence ID" value="UYQ61320.1"/>
    <property type="molecule type" value="Genomic_DNA"/>
</dbReference>
<evidence type="ECO:0000256" key="7">
    <source>
        <dbReference type="SAM" id="Phobius"/>
    </source>
</evidence>
<feature type="transmembrane region" description="Helical" evidence="7">
    <location>
        <begin position="46"/>
        <end position="65"/>
    </location>
</feature>
<dbReference type="RefSeq" id="WP_264242529.1">
    <property type="nucleotide sequence ID" value="NZ_CP107567.1"/>
</dbReference>
<comment type="subcellular location">
    <subcellularLocation>
        <location evidence="1">Cell membrane</location>
        <topology evidence="1">Multi-pass membrane protein</topology>
    </subcellularLocation>
</comment>
<dbReference type="Gene3D" id="1.20.1250.20">
    <property type="entry name" value="MFS general substrate transporter like domains"/>
    <property type="match status" value="1"/>
</dbReference>
<feature type="domain" description="Major facilitator superfamily (MFS) profile" evidence="8">
    <location>
        <begin position="11"/>
        <end position="458"/>
    </location>
</feature>
<feature type="transmembrane region" description="Helical" evidence="7">
    <location>
        <begin position="400"/>
        <end position="419"/>
    </location>
</feature>
<dbReference type="CDD" id="cd17321">
    <property type="entry name" value="MFS_MMR_MDR_like"/>
    <property type="match status" value="1"/>
</dbReference>
<feature type="transmembrane region" description="Helical" evidence="7">
    <location>
        <begin position="328"/>
        <end position="347"/>
    </location>
</feature>
<evidence type="ECO:0000256" key="2">
    <source>
        <dbReference type="ARBA" id="ARBA00022692"/>
    </source>
</evidence>
<keyword evidence="4 7" id="KW-0472">Membrane</keyword>
<evidence type="ECO:0000313" key="10">
    <source>
        <dbReference type="Proteomes" id="UP001163878"/>
    </source>
</evidence>
<dbReference type="Pfam" id="PF07690">
    <property type="entry name" value="MFS_1"/>
    <property type="match status" value="1"/>
</dbReference>
<feature type="transmembrane region" description="Helical" evidence="7">
    <location>
        <begin position="300"/>
        <end position="321"/>
    </location>
</feature>
<feature type="transmembrane region" description="Helical" evidence="7">
    <location>
        <begin position="223"/>
        <end position="242"/>
    </location>
</feature>
<accession>A0ABY6I4X9</accession>
<dbReference type="InterPro" id="IPR020846">
    <property type="entry name" value="MFS_dom"/>
</dbReference>
<evidence type="ECO:0000256" key="3">
    <source>
        <dbReference type="ARBA" id="ARBA00022989"/>
    </source>
</evidence>
<dbReference type="PANTHER" id="PTHR42718:SF42">
    <property type="entry name" value="EXPORT PROTEIN"/>
    <property type="match status" value="1"/>
</dbReference>
<gene>
    <name evidence="9" type="ORF">OGH68_07425</name>
</gene>
<dbReference type="Proteomes" id="UP001163878">
    <property type="component" value="Chromosome"/>
</dbReference>
<evidence type="ECO:0000256" key="1">
    <source>
        <dbReference type="ARBA" id="ARBA00004651"/>
    </source>
</evidence>
<dbReference type="PANTHER" id="PTHR42718">
    <property type="entry name" value="MAJOR FACILITATOR SUPERFAMILY MULTIDRUG TRANSPORTER MFSC"/>
    <property type="match status" value="1"/>
</dbReference>
<keyword evidence="3 7" id="KW-1133">Transmembrane helix</keyword>
<evidence type="ECO:0000256" key="4">
    <source>
        <dbReference type="ARBA" id="ARBA00023136"/>
    </source>
</evidence>
<feature type="transmembrane region" description="Helical" evidence="7">
    <location>
        <begin position="353"/>
        <end position="379"/>
    </location>
</feature>
<dbReference type="Gene3D" id="1.20.1720.10">
    <property type="entry name" value="Multidrug resistance protein D"/>
    <property type="match status" value="1"/>
</dbReference>
<feature type="transmembrane region" description="Helical" evidence="7">
    <location>
        <begin position="136"/>
        <end position="159"/>
    </location>
</feature>
<feature type="transmembrane region" description="Helical" evidence="7">
    <location>
        <begin position="77"/>
        <end position="96"/>
    </location>
</feature>
<keyword evidence="10" id="KW-1185">Reference proteome</keyword>
<dbReference type="InterPro" id="IPR036259">
    <property type="entry name" value="MFS_trans_sf"/>
</dbReference>
<feature type="transmembrane region" description="Helical" evidence="7">
    <location>
        <begin position="102"/>
        <end position="124"/>
    </location>
</feature>
<sequence>MTVGAGRRRITLSGSVVGAALVALDGTVLTVVQPTMQRDLDASFEQVQWTSTGYLIAVASLLVLAGRLGDRYGHRRVFAVGILGFGAVSAAIGLAPDIGWVIALRVVQGVFGALLQPATLGMLRAAFPPDRLGMPIALRISAIGLAAAAGPLVGGALAAPFGWRAVFFLNVVPAVVIGLLVLAVRGPEPVEGAGKRLDLPGACLLAVTLACLVHTLVGVPEPGGAATAAGACATVVTGVVFVRHERRTRFPLVPPEVLGPVAVASALGVLVCASAVLFGALFTGVYFLQGVLGLDPFHSALRALPGPAAMVLGAPVAAVLLRRHGPRRTTAVAMSLLGLGALVLSRLDRASGVTAVGVAFLLVGAGFGAVMVAATAVVVRGAPAEHAGVAGGLQQTAMNVGPVLGVAAATTLMSLGAPGGGPVSTGVSVSATGSTLTVLAAVAAVGVLLAAALPGRSGALLPGRSGAVRPGPGRTAEAGAPGGDNVSYACSKLVYGGDGGGEND</sequence>
<evidence type="ECO:0000256" key="5">
    <source>
        <dbReference type="ARBA" id="ARBA00023251"/>
    </source>
</evidence>
<evidence type="ECO:0000259" key="8">
    <source>
        <dbReference type="PROSITE" id="PS50850"/>
    </source>
</evidence>
<name>A0ABY6I4X9_STRPE</name>
<reference evidence="9" key="1">
    <citation type="submission" date="2022-10" db="EMBL/GenBank/DDBJ databases">
        <title>Cytochrome P450 Catalyzes Benzene Ring Formation in the Biosynthesis of Trialkyl-Substituted Aromatic Polyketides.</title>
        <authorList>
            <person name="Zhao E."/>
            <person name="Ge H."/>
        </authorList>
    </citation>
    <scope>NUCLEOTIDE SEQUENCE</scope>
    <source>
        <strain evidence="9">NA0869</strain>
    </source>
</reference>
<organism evidence="9 10">
    <name type="scientific">Streptomyces peucetius</name>
    <dbReference type="NCBI Taxonomy" id="1950"/>
    <lineage>
        <taxon>Bacteria</taxon>
        <taxon>Bacillati</taxon>
        <taxon>Actinomycetota</taxon>
        <taxon>Actinomycetes</taxon>
        <taxon>Kitasatosporales</taxon>
        <taxon>Streptomycetaceae</taxon>
        <taxon>Streptomyces</taxon>
    </lineage>
</organism>
<keyword evidence="2 7" id="KW-0812">Transmembrane</keyword>
<dbReference type="SUPFAM" id="SSF103473">
    <property type="entry name" value="MFS general substrate transporter"/>
    <property type="match status" value="1"/>
</dbReference>
<evidence type="ECO:0000256" key="6">
    <source>
        <dbReference type="SAM" id="MobiDB-lite"/>
    </source>
</evidence>
<feature type="transmembrane region" description="Helical" evidence="7">
    <location>
        <begin position="431"/>
        <end position="453"/>
    </location>
</feature>
<keyword evidence="5" id="KW-0046">Antibiotic resistance</keyword>